<name>A0ABN9VCU5_9DINO</name>
<feature type="region of interest" description="Disordered" evidence="1">
    <location>
        <begin position="125"/>
        <end position="154"/>
    </location>
</feature>
<keyword evidence="3" id="KW-1185">Reference proteome</keyword>
<reference evidence="2" key="1">
    <citation type="submission" date="2023-10" db="EMBL/GenBank/DDBJ databases">
        <authorList>
            <person name="Chen Y."/>
            <person name="Shah S."/>
            <person name="Dougan E. K."/>
            <person name="Thang M."/>
            <person name="Chan C."/>
        </authorList>
    </citation>
    <scope>NUCLEOTIDE SEQUENCE [LARGE SCALE GENOMIC DNA]</scope>
</reference>
<comment type="caution">
    <text evidence="2">The sequence shown here is derived from an EMBL/GenBank/DDBJ whole genome shotgun (WGS) entry which is preliminary data.</text>
</comment>
<accession>A0ABN9VCU5</accession>
<gene>
    <name evidence="2" type="ORF">PCOR1329_LOCUS56900</name>
</gene>
<evidence type="ECO:0000313" key="3">
    <source>
        <dbReference type="Proteomes" id="UP001189429"/>
    </source>
</evidence>
<proteinExistence type="predicted"/>
<organism evidence="2 3">
    <name type="scientific">Prorocentrum cordatum</name>
    <dbReference type="NCBI Taxonomy" id="2364126"/>
    <lineage>
        <taxon>Eukaryota</taxon>
        <taxon>Sar</taxon>
        <taxon>Alveolata</taxon>
        <taxon>Dinophyceae</taxon>
        <taxon>Prorocentrales</taxon>
        <taxon>Prorocentraceae</taxon>
        <taxon>Prorocentrum</taxon>
    </lineage>
</organism>
<protein>
    <submittedName>
        <fullName evidence="2">Uncharacterized protein</fullName>
    </submittedName>
</protein>
<sequence>MSDTKALIDEIARLLQQLRDADAARTQALESRAQEIRALHIETYELGEELAAMRIILNQVAPDRLVQHDREFSVQMRSAVAAAEELARARAAGARVVDLRRGEERSAGQVAAGALHLQWDGEAGAMPTAGLPDDKASTSHRQGAVPTAAPIILH</sequence>
<dbReference type="EMBL" id="CAUYUJ010017015">
    <property type="protein sequence ID" value="CAK0870918.1"/>
    <property type="molecule type" value="Genomic_DNA"/>
</dbReference>
<dbReference type="Proteomes" id="UP001189429">
    <property type="component" value="Unassembled WGS sequence"/>
</dbReference>
<evidence type="ECO:0000313" key="2">
    <source>
        <dbReference type="EMBL" id="CAK0870918.1"/>
    </source>
</evidence>
<evidence type="ECO:0000256" key="1">
    <source>
        <dbReference type="SAM" id="MobiDB-lite"/>
    </source>
</evidence>